<dbReference type="RefSeq" id="WP_070907098.1">
    <property type="nucleotide sequence ID" value="NZ_MIKE01000022.1"/>
</dbReference>
<evidence type="ECO:0000313" key="1">
    <source>
        <dbReference type="EMBL" id="OHT45856.1"/>
    </source>
</evidence>
<name>A0A1S1J9M1_9FLAO</name>
<reference evidence="1" key="1">
    <citation type="submission" date="2016-09" db="EMBL/GenBank/DDBJ databases">
        <authorList>
            <person name="Capua I."/>
            <person name="De Benedictis P."/>
            <person name="Joannis T."/>
            <person name="Lombin L.H."/>
            <person name="Cattoli G."/>
        </authorList>
    </citation>
    <scope>NUCLEOTIDE SEQUENCE [LARGE SCALE GENOMIC DNA]</scope>
    <source>
        <strain evidence="1">MSU</strain>
    </source>
</reference>
<reference evidence="3" key="2">
    <citation type="submission" date="2016-09" db="EMBL/GenBank/DDBJ databases">
        <authorList>
            <person name="Chen S."/>
            <person name="Walker E."/>
        </authorList>
    </citation>
    <scope>NUCLEOTIDE SEQUENCE [LARGE SCALE GENOMIC DNA]</scope>
    <source>
        <strain evidence="3">MSU</strain>
    </source>
</reference>
<dbReference type="EMBL" id="MUHG01000026">
    <property type="protein sequence ID" value="OXB17117.1"/>
    <property type="molecule type" value="Genomic_DNA"/>
</dbReference>
<gene>
    <name evidence="2" type="ORF">B0A71_17780</name>
    <name evidence="1" type="ORF">BHE19_08490</name>
</gene>
<dbReference type="EMBL" id="MIKE01000022">
    <property type="protein sequence ID" value="OHT45856.1"/>
    <property type="molecule type" value="Genomic_DNA"/>
</dbReference>
<protein>
    <submittedName>
        <fullName evidence="1">Uncharacterized protein</fullName>
    </submittedName>
</protein>
<sequence>MLKKNTEIINELINNPNWSEVVKLYSGLFENEYKREEFVIDLAQQDVLLAAQCKTTSIEEEINITNAIKKDAINNFKKDPRNTVFALLEIEAADELFLSKYNAFRNPFGKRDRKSFDELLINSTAEQYISYLCYVSKLKHITFLIWSISFAKKFTLNTQQIENLKLPYELLFKRKFYTFAYELFLIINNNSEEKANEAFVYELLKERRKDSFRFALKIISKHKLKCYNKEFIYESLSLKNKQLKKINPENALIILQ</sequence>
<dbReference type="AlphaFoldDB" id="A0A1S1J9M1"/>
<accession>A0A1S1J9M1</accession>
<organism evidence="1 3">
    <name type="scientific">Flavobacterium tructae</name>
    <dbReference type="NCBI Taxonomy" id="1114873"/>
    <lineage>
        <taxon>Bacteria</taxon>
        <taxon>Pseudomonadati</taxon>
        <taxon>Bacteroidota</taxon>
        <taxon>Flavobacteriia</taxon>
        <taxon>Flavobacteriales</taxon>
        <taxon>Flavobacteriaceae</taxon>
        <taxon>Flavobacterium</taxon>
    </lineage>
</organism>
<evidence type="ECO:0000313" key="2">
    <source>
        <dbReference type="EMBL" id="OXB17117.1"/>
    </source>
</evidence>
<proteinExistence type="predicted"/>
<keyword evidence="4" id="KW-1185">Reference proteome</keyword>
<reference evidence="2 4" key="3">
    <citation type="submission" date="2016-11" db="EMBL/GenBank/DDBJ databases">
        <title>Whole genomes of Flavobacteriaceae.</title>
        <authorList>
            <person name="Stine C."/>
            <person name="Li C."/>
            <person name="Tadesse D."/>
        </authorList>
    </citation>
    <scope>NUCLEOTIDE SEQUENCE [LARGE SCALE GENOMIC DNA]</scope>
    <source>
        <strain evidence="2 4">ATCC BAA-2541</strain>
    </source>
</reference>
<dbReference type="Proteomes" id="UP000198319">
    <property type="component" value="Unassembled WGS sequence"/>
</dbReference>
<dbReference type="STRING" id="1278819.BHE19_08490"/>
<comment type="caution">
    <text evidence="1">The sequence shown here is derived from an EMBL/GenBank/DDBJ whole genome shotgun (WGS) entry which is preliminary data.</text>
</comment>
<dbReference type="Proteomes" id="UP000180252">
    <property type="component" value="Unassembled WGS sequence"/>
</dbReference>
<evidence type="ECO:0000313" key="4">
    <source>
        <dbReference type="Proteomes" id="UP000198319"/>
    </source>
</evidence>
<evidence type="ECO:0000313" key="3">
    <source>
        <dbReference type="Proteomes" id="UP000180252"/>
    </source>
</evidence>